<sequence>MPSQSPARAETPAATLAAFVADTDFDDIPPDARETAARAITDTVGVTLAGLGHESASIAGGVTGFDTDGFPAGGETGGSRAELALLYGTAAHALDYDDLSWAMDGHPSVVLLPPILALADSTDPSGADVVTAYAVGFEVACALAEPISPEHYEAGWHATSTFGALGATAAAASLLDLDEGTVETALNVAASTASGVKENFGSMTKPLHAGLAARSGVTAVLLAREGFTAGANAIDGEKGFWSLYGAGTGDDAALAAPPTTEGWTLSERGIHIKKYPACYFTHSAIAAARDLAADHGVDPDEVESVRVTAAGGAGDALAYPDPDTALESKFSMQHAVAVALTADRVSLDWFAPDAVDDPSLVALRDRVTFAVDDSLHYDSHASTVRIEADGDTYETVREHPPWTHDHPPSADELEAKFLEAASRTVPEDTARETFAALRTLADPDTDVAALLAPLRP</sequence>
<dbReference type="InterPro" id="IPR042188">
    <property type="entry name" value="MmgE/PrpD_sf_2"/>
</dbReference>
<evidence type="ECO:0000313" key="4">
    <source>
        <dbReference type="EMBL" id="GGL64825.1"/>
    </source>
</evidence>
<dbReference type="InterPro" id="IPR042183">
    <property type="entry name" value="MmgE/PrpD_sf_1"/>
</dbReference>
<protein>
    <recommendedName>
        <fullName evidence="6">MmgE/PrpD family protein</fullName>
    </recommendedName>
</protein>
<reference evidence="4" key="2">
    <citation type="submission" date="2020-09" db="EMBL/GenBank/DDBJ databases">
        <authorList>
            <person name="Sun Q."/>
            <person name="Ohkuma M."/>
        </authorList>
    </citation>
    <scope>NUCLEOTIDE SEQUENCE</scope>
    <source>
        <strain evidence="4">JCM 19596</strain>
    </source>
</reference>
<proteinExistence type="inferred from homology"/>
<feature type="domain" description="MmgE/PrpD N-terminal" evidence="2">
    <location>
        <begin position="15"/>
        <end position="247"/>
    </location>
</feature>
<dbReference type="InterPro" id="IPR005656">
    <property type="entry name" value="MmgE_PrpD"/>
</dbReference>
<dbReference type="Pfam" id="PF03972">
    <property type="entry name" value="MmgE_PrpD_N"/>
    <property type="match status" value="1"/>
</dbReference>
<dbReference type="AlphaFoldDB" id="A0A830FDT5"/>
<dbReference type="GO" id="GO:0016829">
    <property type="term" value="F:lyase activity"/>
    <property type="evidence" value="ECO:0007669"/>
    <property type="project" value="InterPro"/>
</dbReference>
<keyword evidence="5" id="KW-1185">Reference proteome</keyword>
<gene>
    <name evidence="4" type="ORF">GCM10009039_23440</name>
</gene>
<dbReference type="PANTHER" id="PTHR16943">
    <property type="entry name" value="2-METHYLCITRATE DEHYDRATASE-RELATED"/>
    <property type="match status" value="1"/>
</dbReference>
<evidence type="ECO:0000259" key="3">
    <source>
        <dbReference type="Pfam" id="PF19305"/>
    </source>
</evidence>
<comment type="similarity">
    <text evidence="1">Belongs to the PrpD family.</text>
</comment>
<dbReference type="Gene3D" id="1.10.4100.10">
    <property type="entry name" value="2-methylcitrate dehydratase PrpD"/>
    <property type="match status" value="1"/>
</dbReference>
<evidence type="ECO:0000259" key="2">
    <source>
        <dbReference type="Pfam" id="PF03972"/>
    </source>
</evidence>
<dbReference type="InterPro" id="IPR045336">
    <property type="entry name" value="MmgE_PrpD_N"/>
</dbReference>
<dbReference type="SUPFAM" id="SSF103378">
    <property type="entry name" value="2-methylcitrate dehydratase PrpD"/>
    <property type="match status" value="1"/>
</dbReference>
<dbReference type="PANTHER" id="PTHR16943:SF8">
    <property type="entry name" value="2-METHYLCITRATE DEHYDRATASE"/>
    <property type="match status" value="1"/>
</dbReference>
<name>A0A830FDT5_9EURY</name>
<feature type="domain" description="MmgE/PrpD C-terminal" evidence="3">
    <location>
        <begin position="275"/>
        <end position="434"/>
    </location>
</feature>
<dbReference type="EMBL" id="BMPG01000003">
    <property type="protein sequence ID" value="GGL64825.1"/>
    <property type="molecule type" value="Genomic_DNA"/>
</dbReference>
<dbReference type="Pfam" id="PF19305">
    <property type="entry name" value="MmgE_PrpD_C"/>
    <property type="match status" value="1"/>
</dbReference>
<evidence type="ECO:0000256" key="1">
    <source>
        <dbReference type="ARBA" id="ARBA00006174"/>
    </source>
</evidence>
<accession>A0A830FDT5</accession>
<dbReference type="InterPro" id="IPR036148">
    <property type="entry name" value="MmgE/PrpD_sf"/>
</dbReference>
<reference evidence="4" key="1">
    <citation type="journal article" date="2014" name="Int. J. Syst. Evol. Microbiol.">
        <title>Complete genome sequence of Corynebacterium casei LMG S-19264T (=DSM 44701T), isolated from a smear-ripened cheese.</title>
        <authorList>
            <consortium name="US DOE Joint Genome Institute (JGI-PGF)"/>
            <person name="Walter F."/>
            <person name="Albersmeier A."/>
            <person name="Kalinowski J."/>
            <person name="Ruckert C."/>
        </authorList>
    </citation>
    <scope>NUCLEOTIDE SEQUENCE</scope>
    <source>
        <strain evidence="4">JCM 19596</strain>
    </source>
</reference>
<evidence type="ECO:0008006" key="6">
    <source>
        <dbReference type="Google" id="ProtNLM"/>
    </source>
</evidence>
<organism evidence="4 5">
    <name type="scientific">Halocalculus aciditolerans</name>
    <dbReference type="NCBI Taxonomy" id="1383812"/>
    <lineage>
        <taxon>Archaea</taxon>
        <taxon>Methanobacteriati</taxon>
        <taxon>Methanobacteriota</taxon>
        <taxon>Stenosarchaea group</taxon>
        <taxon>Halobacteria</taxon>
        <taxon>Halobacteriales</taxon>
        <taxon>Halobacteriaceae</taxon>
        <taxon>Halocalculus</taxon>
    </lineage>
</organism>
<dbReference type="Proteomes" id="UP000607197">
    <property type="component" value="Unassembled WGS sequence"/>
</dbReference>
<dbReference type="Gene3D" id="3.30.1330.120">
    <property type="entry name" value="2-methylcitrate dehydratase PrpD"/>
    <property type="match status" value="1"/>
</dbReference>
<evidence type="ECO:0000313" key="5">
    <source>
        <dbReference type="Proteomes" id="UP000607197"/>
    </source>
</evidence>
<dbReference type="OrthoDB" id="43639at2157"/>
<comment type="caution">
    <text evidence="4">The sequence shown here is derived from an EMBL/GenBank/DDBJ whole genome shotgun (WGS) entry which is preliminary data.</text>
</comment>
<dbReference type="InterPro" id="IPR045337">
    <property type="entry name" value="MmgE_PrpD_C"/>
</dbReference>
<dbReference type="RefSeq" id="WP_188979166.1">
    <property type="nucleotide sequence ID" value="NZ_BMPG01000003.1"/>
</dbReference>